<dbReference type="RefSeq" id="WP_310866556.1">
    <property type="nucleotide sequence ID" value="NZ_JAVLSF010000898.1"/>
</dbReference>
<dbReference type="AlphaFoldDB" id="A0AAJ2H6K4"/>
<reference evidence="1" key="1">
    <citation type="submission" date="2023-04" db="EMBL/GenBank/DDBJ databases">
        <title>Genomic characterization of faba bean (Vicia faba) microsymbionts in Mexican soils.</title>
        <authorList>
            <person name="Rivera Orduna F.N."/>
            <person name="Guevara-Luna J."/>
            <person name="Yan J."/>
            <person name="Arroyo-Herrera I."/>
            <person name="Li Y."/>
            <person name="Vasquez-Murrieta M.S."/>
            <person name="Wang E.T."/>
        </authorList>
    </citation>
    <scope>NUCLEOTIDE SEQUENCE</scope>
    <source>
        <strain evidence="1">CH26</strain>
    </source>
</reference>
<name>A0AAJ2H6K4_9HYPH</name>
<sequence length="70" mass="7949">MPEILRLKTSDFELYIWCNNITKPQLVLENTLEKRGSAKSGLETTIFFYPALEIITEISAERPEASSVTT</sequence>
<proteinExistence type="predicted"/>
<dbReference type="Proteomes" id="UP001268610">
    <property type="component" value="Unassembled WGS sequence"/>
</dbReference>
<protein>
    <submittedName>
        <fullName evidence="1">Uncharacterized protein</fullName>
    </submittedName>
</protein>
<comment type="caution">
    <text evidence="1">The sequence shown here is derived from an EMBL/GenBank/DDBJ whole genome shotgun (WGS) entry which is preliminary data.</text>
</comment>
<accession>A0AAJ2H6K4</accession>
<dbReference type="EMBL" id="JAVLSF010000898">
    <property type="protein sequence ID" value="MDR9778513.1"/>
    <property type="molecule type" value="Genomic_DNA"/>
</dbReference>
<organism evidence="1 2">
    <name type="scientific">Rhizobium hidalgonense</name>
    <dbReference type="NCBI Taxonomy" id="1538159"/>
    <lineage>
        <taxon>Bacteria</taxon>
        <taxon>Pseudomonadati</taxon>
        <taxon>Pseudomonadota</taxon>
        <taxon>Alphaproteobacteria</taxon>
        <taxon>Hyphomicrobiales</taxon>
        <taxon>Rhizobiaceae</taxon>
        <taxon>Rhizobium/Agrobacterium group</taxon>
        <taxon>Rhizobium</taxon>
    </lineage>
</organism>
<feature type="non-terminal residue" evidence="1">
    <location>
        <position position="70"/>
    </location>
</feature>
<gene>
    <name evidence="1" type="ORF">RJJ65_38890</name>
</gene>
<evidence type="ECO:0000313" key="1">
    <source>
        <dbReference type="EMBL" id="MDR9778513.1"/>
    </source>
</evidence>
<evidence type="ECO:0000313" key="2">
    <source>
        <dbReference type="Proteomes" id="UP001268610"/>
    </source>
</evidence>